<gene>
    <name evidence="3" type="ORF">MKW94_008879</name>
</gene>
<dbReference type="GO" id="GO:0061630">
    <property type="term" value="F:ubiquitin protein ligase activity"/>
    <property type="evidence" value="ECO:0007669"/>
    <property type="project" value="InterPro"/>
</dbReference>
<name>A0AA41S2U0_PAPNU</name>
<organism evidence="3 4">
    <name type="scientific">Papaver nudicaule</name>
    <name type="common">Iceland poppy</name>
    <dbReference type="NCBI Taxonomy" id="74823"/>
    <lineage>
        <taxon>Eukaryota</taxon>
        <taxon>Viridiplantae</taxon>
        <taxon>Streptophyta</taxon>
        <taxon>Embryophyta</taxon>
        <taxon>Tracheophyta</taxon>
        <taxon>Spermatophyta</taxon>
        <taxon>Magnoliopsida</taxon>
        <taxon>Ranunculales</taxon>
        <taxon>Papaveraceae</taxon>
        <taxon>Papaveroideae</taxon>
        <taxon>Papaver</taxon>
    </lineage>
</organism>
<keyword evidence="1" id="KW-0862">Zinc</keyword>
<evidence type="ECO:0000313" key="4">
    <source>
        <dbReference type="Proteomes" id="UP001177140"/>
    </source>
</evidence>
<dbReference type="EMBL" id="JAJJMA010086746">
    <property type="protein sequence ID" value="MCL7029097.1"/>
    <property type="molecule type" value="Genomic_DNA"/>
</dbReference>
<keyword evidence="1" id="KW-0863">Zinc-finger</keyword>
<dbReference type="Gene3D" id="3.30.70.330">
    <property type="match status" value="1"/>
</dbReference>
<dbReference type="Proteomes" id="UP001177140">
    <property type="component" value="Unassembled WGS sequence"/>
</dbReference>
<evidence type="ECO:0000313" key="3">
    <source>
        <dbReference type="EMBL" id="MCL7029097.1"/>
    </source>
</evidence>
<dbReference type="InterPro" id="IPR012677">
    <property type="entry name" value="Nucleotide-bd_a/b_plait_sf"/>
</dbReference>
<dbReference type="PANTHER" id="PTHR21540">
    <property type="entry name" value="RING FINGER AND SWIM DOMAIN-CONTAINING PROTEIN 2"/>
    <property type="match status" value="1"/>
</dbReference>
<comment type="caution">
    <text evidence="3">The sequence shown here is derived from an EMBL/GenBank/DDBJ whole genome shotgun (WGS) entry which is preliminary data.</text>
</comment>
<evidence type="ECO:0000256" key="1">
    <source>
        <dbReference type="PROSITE-ProRule" id="PRU00325"/>
    </source>
</evidence>
<evidence type="ECO:0000259" key="2">
    <source>
        <dbReference type="PROSITE" id="PS50966"/>
    </source>
</evidence>
<sequence>MHTRKSESSNFSTHTKTILNFPKYEKLVNANSEPEPLAIIHPAENLSEEEDVVLQEFGQCGIILDYDTSGNWMHILYRNQDVLVGVKPVDSFVISDLNGRNKICSMGSDDRINKALCGKMRIHSRSKCVFFVLAETCNVYNVTVSTSPSSRCNCPDNIVRCKHILFVFLRVLGVSQEDCRIWRKSLLPCELTKLHNIPTPVHTLAGARVRHEFERLLSTSEVKVGPSEISRMKMCSTSTVECESCMDVGHKRFMTIWRKRKAGKINVCACCSEEWISAEHNSYTNLRDYMD</sequence>
<keyword evidence="4" id="KW-1185">Reference proteome</keyword>
<dbReference type="PANTHER" id="PTHR21540:SF0">
    <property type="entry name" value="PHD FAMILY PROTEIN"/>
    <property type="match status" value="1"/>
</dbReference>
<reference evidence="3" key="1">
    <citation type="submission" date="2022-03" db="EMBL/GenBank/DDBJ databases">
        <title>A functionally conserved STORR gene fusion in Papaver species that diverged 16.8 million years ago.</title>
        <authorList>
            <person name="Catania T."/>
        </authorList>
    </citation>
    <scope>NUCLEOTIDE SEQUENCE</scope>
    <source>
        <strain evidence="3">S-191538</strain>
    </source>
</reference>
<dbReference type="GO" id="GO:0008270">
    <property type="term" value="F:zinc ion binding"/>
    <property type="evidence" value="ECO:0007669"/>
    <property type="project" value="UniProtKB-KW"/>
</dbReference>
<accession>A0AA41S2U0</accession>
<keyword evidence="1" id="KW-0479">Metal-binding</keyword>
<protein>
    <recommendedName>
        <fullName evidence="2">SWIM-type domain-containing protein</fullName>
    </recommendedName>
</protein>
<proteinExistence type="predicted"/>
<dbReference type="AlphaFoldDB" id="A0AA41S2U0"/>
<dbReference type="InterPro" id="IPR007527">
    <property type="entry name" value="Znf_SWIM"/>
</dbReference>
<dbReference type="PROSITE" id="PS50966">
    <property type="entry name" value="ZF_SWIM"/>
    <property type="match status" value="1"/>
</dbReference>
<dbReference type="InterPro" id="IPR039903">
    <property type="entry name" value="Zswim2"/>
</dbReference>
<feature type="domain" description="SWIM-type" evidence="2">
    <location>
        <begin position="140"/>
        <end position="172"/>
    </location>
</feature>